<comment type="similarity">
    <text evidence="2">Belongs to the syntaxin family.</text>
</comment>
<feature type="compositionally biased region" description="Basic residues" evidence="9">
    <location>
        <begin position="77"/>
        <end position="87"/>
    </location>
</feature>
<keyword evidence="5" id="KW-0653">Protein transport</keyword>
<dbReference type="Proteomes" id="UP001176521">
    <property type="component" value="Unassembled WGS sequence"/>
</dbReference>
<evidence type="ECO:0000256" key="6">
    <source>
        <dbReference type="ARBA" id="ARBA00022989"/>
    </source>
</evidence>
<organism evidence="11 12">
    <name type="scientific">Tilletia horrida</name>
    <dbReference type="NCBI Taxonomy" id="155126"/>
    <lineage>
        <taxon>Eukaryota</taxon>
        <taxon>Fungi</taxon>
        <taxon>Dikarya</taxon>
        <taxon>Basidiomycota</taxon>
        <taxon>Ustilaginomycotina</taxon>
        <taxon>Exobasidiomycetes</taxon>
        <taxon>Tilletiales</taxon>
        <taxon>Tilletiaceae</taxon>
        <taxon>Tilletia</taxon>
    </lineage>
</organism>
<dbReference type="GO" id="GO:0006890">
    <property type="term" value="P:retrograde vesicle-mediated transport, Golgi to endoplasmic reticulum"/>
    <property type="evidence" value="ECO:0007669"/>
    <property type="project" value="TreeGrafter"/>
</dbReference>
<evidence type="ECO:0000313" key="11">
    <source>
        <dbReference type="EMBL" id="KAK0522034.1"/>
    </source>
</evidence>
<evidence type="ECO:0000256" key="8">
    <source>
        <dbReference type="ARBA" id="ARBA00023136"/>
    </source>
</evidence>
<evidence type="ECO:0000259" key="10">
    <source>
        <dbReference type="Pfam" id="PF10496"/>
    </source>
</evidence>
<dbReference type="AlphaFoldDB" id="A0AAN6G897"/>
<keyword evidence="8" id="KW-0472">Membrane</keyword>
<feature type="domain" description="SNARE-complex protein Syntaxin-18 N-terminal" evidence="10">
    <location>
        <begin position="54"/>
        <end position="140"/>
    </location>
</feature>
<keyword evidence="7" id="KW-0175">Coiled coil</keyword>
<evidence type="ECO:0000313" key="12">
    <source>
        <dbReference type="Proteomes" id="UP001176521"/>
    </source>
</evidence>
<dbReference type="GO" id="GO:0015031">
    <property type="term" value="P:protein transport"/>
    <property type="evidence" value="ECO:0007669"/>
    <property type="project" value="UniProtKB-KW"/>
</dbReference>
<dbReference type="PANTHER" id="PTHR15959">
    <property type="entry name" value="SYNTAXIN-18"/>
    <property type="match status" value="1"/>
</dbReference>
<keyword evidence="6" id="KW-1133">Transmembrane helix</keyword>
<accession>A0AAN6G897</accession>
<dbReference type="Pfam" id="PF10496">
    <property type="entry name" value="Syntaxin-18_N"/>
    <property type="match status" value="1"/>
</dbReference>
<comment type="subcellular location">
    <subcellularLocation>
        <location evidence="1">Membrane</location>
        <topology evidence="1">Single-pass type IV membrane protein</topology>
    </subcellularLocation>
</comment>
<reference evidence="11" key="1">
    <citation type="journal article" date="2023" name="PhytoFront">
        <title>Draft Genome Resources of Seven Strains of Tilletia horrida, Causal Agent of Kernel Smut of Rice.</title>
        <authorList>
            <person name="Khanal S."/>
            <person name="Antony Babu S."/>
            <person name="Zhou X.G."/>
        </authorList>
    </citation>
    <scope>NUCLEOTIDE SEQUENCE</scope>
    <source>
        <strain evidence="11">TX3</strain>
    </source>
</reference>
<evidence type="ECO:0000256" key="1">
    <source>
        <dbReference type="ARBA" id="ARBA00004211"/>
    </source>
</evidence>
<evidence type="ECO:0000256" key="3">
    <source>
        <dbReference type="ARBA" id="ARBA00022448"/>
    </source>
</evidence>
<evidence type="ECO:0000256" key="9">
    <source>
        <dbReference type="SAM" id="MobiDB-lite"/>
    </source>
</evidence>
<dbReference type="Gene3D" id="1.20.5.110">
    <property type="match status" value="1"/>
</dbReference>
<gene>
    <name evidence="11" type="ORF">OC842_006590</name>
</gene>
<dbReference type="EMBL" id="JAPDMQ010000619">
    <property type="protein sequence ID" value="KAK0522034.1"/>
    <property type="molecule type" value="Genomic_DNA"/>
</dbReference>
<feature type="region of interest" description="Disordered" evidence="9">
    <location>
        <begin position="1"/>
        <end position="24"/>
    </location>
</feature>
<evidence type="ECO:0000256" key="7">
    <source>
        <dbReference type="ARBA" id="ARBA00023054"/>
    </source>
</evidence>
<evidence type="ECO:0000256" key="4">
    <source>
        <dbReference type="ARBA" id="ARBA00022692"/>
    </source>
</evidence>
<dbReference type="GO" id="GO:0031201">
    <property type="term" value="C:SNARE complex"/>
    <property type="evidence" value="ECO:0007669"/>
    <property type="project" value="TreeGrafter"/>
</dbReference>
<dbReference type="PANTHER" id="PTHR15959:SF0">
    <property type="entry name" value="SYNTAXIN-18"/>
    <property type="match status" value="1"/>
</dbReference>
<keyword evidence="4" id="KW-0812">Transmembrane</keyword>
<comment type="caution">
    <text evidence="11">The sequence shown here is derived from an EMBL/GenBank/DDBJ whole genome shotgun (WGS) entry which is preliminary data.</text>
</comment>
<keyword evidence="12" id="KW-1185">Reference proteome</keyword>
<dbReference type="GO" id="GO:0005783">
    <property type="term" value="C:endoplasmic reticulum"/>
    <property type="evidence" value="ECO:0007669"/>
    <property type="project" value="TreeGrafter"/>
</dbReference>
<evidence type="ECO:0000256" key="5">
    <source>
        <dbReference type="ARBA" id="ARBA00022927"/>
    </source>
</evidence>
<feature type="compositionally biased region" description="Acidic residues" evidence="9">
    <location>
        <begin position="7"/>
        <end position="19"/>
    </location>
</feature>
<evidence type="ECO:0000256" key="2">
    <source>
        <dbReference type="ARBA" id="ARBA00009063"/>
    </source>
</evidence>
<dbReference type="InterPro" id="IPR019529">
    <property type="entry name" value="Syntaxin-18_N"/>
</dbReference>
<feature type="region of interest" description="Disordered" evidence="9">
    <location>
        <begin position="66"/>
        <end position="98"/>
    </location>
</feature>
<sequence>MDLAVIEADEDEEDTDNHDEEPQQRTALFQQTMAGASLSIAGPSRGARLPPANNLTADFRSLVAKADPQGENAARWSRNRAQNKKGGPRASAEQQEALARRRAGEVAWIREALNIESTTRQLLRFLAAIRRPYLSLSVKQTATASSVALQDEQAIGEAAAAAAAKAAGQNGAEQDLFGKWRNVRQLTDAERDEVDLQTRMVVKKCIERVQELEKAEEIRQRTSHTAGTSALSLLVRLSSPSSASLAAAQAASEQLTAHRSAITSYLSRMLAEASNRARDMQERRLVEVKRIQRTRMGASASAVTVVPTATQTQRAASGASKPVITGSIGAAYDPALALDPPSSGGGAGTDILKTLSPEQIQLFESEESALINSLQSDLNAVLAAERKISDISELQTTLIQHLGEQNEKMNELVGEAVDFRTEVSRGNDQLQKAKERNREANKFLCLFLVGSGLGLLFLHWMD</sequence>
<keyword evidence="3" id="KW-0813">Transport</keyword>
<protein>
    <recommendedName>
        <fullName evidence="10">SNARE-complex protein Syntaxin-18 N-terminal domain-containing protein</fullName>
    </recommendedName>
</protein>
<name>A0AAN6G897_9BASI</name>
<proteinExistence type="inferred from homology"/>